<comment type="function">
    <text evidence="6">Specifically methylates the N7 position of guanine in position 527 of 16S rRNA.</text>
</comment>
<dbReference type="NCBIfam" id="TIGR00138">
    <property type="entry name" value="rsmG_gidB"/>
    <property type="match status" value="1"/>
</dbReference>
<dbReference type="PIRSF" id="PIRSF003078">
    <property type="entry name" value="GidB"/>
    <property type="match status" value="1"/>
</dbReference>
<comment type="similarity">
    <text evidence="6">Belongs to the methyltransferase superfamily. RNA methyltransferase RsmG family.</text>
</comment>
<dbReference type="RefSeq" id="WP_085826301.1">
    <property type="nucleotide sequence ID" value="NZ_FWFJ01000009.1"/>
</dbReference>
<keyword evidence="3 6" id="KW-0489">Methyltransferase</keyword>
<evidence type="ECO:0000256" key="4">
    <source>
        <dbReference type="ARBA" id="ARBA00022679"/>
    </source>
</evidence>
<evidence type="ECO:0000256" key="5">
    <source>
        <dbReference type="ARBA" id="ARBA00022691"/>
    </source>
</evidence>
<organism evidence="7 8">
    <name type="scientific">Roseovarius gaetbuli</name>
    <dbReference type="NCBI Taxonomy" id="1356575"/>
    <lineage>
        <taxon>Bacteria</taxon>
        <taxon>Pseudomonadati</taxon>
        <taxon>Pseudomonadota</taxon>
        <taxon>Alphaproteobacteria</taxon>
        <taxon>Rhodobacterales</taxon>
        <taxon>Roseobacteraceae</taxon>
        <taxon>Roseovarius</taxon>
    </lineage>
</organism>
<keyword evidence="5 6" id="KW-0949">S-adenosyl-L-methionine</keyword>
<dbReference type="AlphaFoldDB" id="A0A1X6YWM8"/>
<evidence type="ECO:0000313" key="8">
    <source>
        <dbReference type="Proteomes" id="UP000194012"/>
    </source>
</evidence>
<dbReference type="SUPFAM" id="SSF53335">
    <property type="entry name" value="S-adenosyl-L-methionine-dependent methyltransferases"/>
    <property type="match status" value="1"/>
</dbReference>
<evidence type="ECO:0000256" key="3">
    <source>
        <dbReference type="ARBA" id="ARBA00022603"/>
    </source>
</evidence>
<evidence type="ECO:0000256" key="1">
    <source>
        <dbReference type="ARBA" id="ARBA00022490"/>
    </source>
</evidence>
<dbReference type="PANTHER" id="PTHR31760:SF0">
    <property type="entry name" value="S-ADENOSYL-L-METHIONINE-DEPENDENT METHYLTRANSFERASES SUPERFAMILY PROTEIN"/>
    <property type="match status" value="1"/>
</dbReference>
<keyword evidence="1 6" id="KW-0963">Cytoplasm</keyword>
<evidence type="ECO:0000256" key="6">
    <source>
        <dbReference type="HAMAP-Rule" id="MF_00074"/>
    </source>
</evidence>
<dbReference type="InterPro" id="IPR003682">
    <property type="entry name" value="rRNA_ssu_MeTfrase_G"/>
</dbReference>
<keyword evidence="8" id="KW-1185">Reference proteome</keyword>
<dbReference type="EC" id="2.1.1.170" evidence="6"/>
<accession>A0A1X6YWM8</accession>
<feature type="binding site" evidence="6">
    <location>
        <begin position="120"/>
        <end position="121"/>
    </location>
    <ligand>
        <name>S-adenosyl-L-methionine</name>
        <dbReference type="ChEBI" id="CHEBI:59789"/>
    </ligand>
</feature>
<evidence type="ECO:0000313" key="7">
    <source>
        <dbReference type="EMBL" id="SLN33344.1"/>
    </source>
</evidence>
<dbReference type="Pfam" id="PF02527">
    <property type="entry name" value="GidB"/>
    <property type="match status" value="1"/>
</dbReference>
<keyword evidence="2 6" id="KW-0698">rRNA processing</keyword>
<comment type="caution">
    <text evidence="6">Lacks conserved residue(s) required for the propagation of feature annotation.</text>
</comment>
<name>A0A1X6YWM8_9RHOB</name>
<comment type="catalytic activity">
    <reaction evidence="6">
        <text>guanosine(527) in 16S rRNA + S-adenosyl-L-methionine = N(7)-methylguanosine(527) in 16S rRNA + S-adenosyl-L-homocysteine</text>
        <dbReference type="Rhea" id="RHEA:42732"/>
        <dbReference type="Rhea" id="RHEA-COMP:10209"/>
        <dbReference type="Rhea" id="RHEA-COMP:10210"/>
        <dbReference type="ChEBI" id="CHEBI:57856"/>
        <dbReference type="ChEBI" id="CHEBI:59789"/>
        <dbReference type="ChEBI" id="CHEBI:74269"/>
        <dbReference type="ChEBI" id="CHEBI:74480"/>
        <dbReference type="EC" id="2.1.1.170"/>
    </reaction>
</comment>
<gene>
    <name evidence="6 7" type="primary">rsmG</name>
    <name evidence="7" type="ORF">ROG8370_01354</name>
</gene>
<dbReference type="EMBL" id="FWFJ01000009">
    <property type="protein sequence ID" value="SLN33344.1"/>
    <property type="molecule type" value="Genomic_DNA"/>
</dbReference>
<dbReference type="PANTHER" id="PTHR31760">
    <property type="entry name" value="S-ADENOSYL-L-METHIONINE-DEPENDENT METHYLTRANSFERASES SUPERFAMILY PROTEIN"/>
    <property type="match status" value="1"/>
</dbReference>
<protein>
    <recommendedName>
        <fullName evidence="6">Ribosomal RNA small subunit methyltransferase G</fullName>
        <ecNumber evidence="6">2.1.1.170</ecNumber>
    </recommendedName>
    <alternativeName>
        <fullName evidence="6">16S rRNA 7-methylguanosine methyltransferase</fullName>
        <shortName evidence="6">16S rRNA m7G methyltransferase</shortName>
    </alternativeName>
</protein>
<proteinExistence type="inferred from homology"/>
<dbReference type="GO" id="GO:0070043">
    <property type="term" value="F:rRNA (guanine-N7-)-methyltransferase activity"/>
    <property type="evidence" value="ECO:0007669"/>
    <property type="project" value="UniProtKB-UniRule"/>
</dbReference>
<sequence length="201" mass="22097">MSVALNVSRETMDRLETYAELLRKWNPKINLVSKSTIDDLWSRHIMDSAQIYSLAPHTVGHWADLGSGGGFPGLVIAIMAADQNSPQKTTLVESDARKCAFLRTVIRETEANAVVLNERIETLPSLAADILSARALGSLELLLSFADRHLAKTGTAIFPKGASWEKELADAQSKWKFDYQLVKSETESGPVIMKITGVSRV</sequence>
<evidence type="ECO:0000256" key="2">
    <source>
        <dbReference type="ARBA" id="ARBA00022552"/>
    </source>
</evidence>
<dbReference type="Proteomes" id="UP000194012">
    <property type="component" value="Unassembled WGS sequence"/>
</dbReference>
<dbReference type="OrthoDB" id="9808773at2"/>
<dbReference type="InterPro" id="IPR029063">
    <property type="entry name" value="SAM-dependent_MTases_sf"/>
</dbReference>
<feature type="binding site" evidence="6">
    <location>
        <position position="134"/>
    </location>
    <ligand>
        <name>S-adenosyl-L-methionine</name>
        <dbReference type="ChEBI" id="CHEBI:59789"/>
    </ligand>
</feature>
<dbReference type="HAMAP" id="MF_00074">
    <property type="entry name" value="16SrRNA_methyltr_G"/>
    <property type="match status" value="1"/>
</dbReference>
<comment type="subcellular location">
    <subcellularLocation>
        <location evidence="6">Cytoplasm</location>
    </subcellularLocation>
</comment>
<reference evidence="8" key="1">
    <citation type="submission" date="2017-03" db="EMBL/GenBank/DDBJ databases">
        <authorList>
            <person name="Rodrigo-Torres L."/>
            <person name="Arahal R.D."/>
            <person name="Lucena T."/>
        </authorList>
    </citation>
    <scope>NUCLEOTIDE SEQUENCE [LARGE SCALE GENOMIC DNA]</scope>
    <source>
        <strain evidence="8">CECT 8370</strain>
    </source>
</reference>
<dbReference type="Gene3D" id="3.40.50.150">
    <property type="entry name" value="Vaccinia Virus protein VP39"/>
    <property type="match status" value="1"/>
</dbReference>
<feature type="binding site" evidence="6">
    <location>
        <position position="66"/>
    </location>
    <ligand>
        <name>S-adenosyl-L-methionine</name>
        <dbReference type="ChEBI" id="CHEBI:59789"/>
    </ligand>
</feature>
<dbReference type="GO" id="GO:0005829">
    <property type="term" value="C:cytosol"/>
    <property type="evidence" value="ECO:0007669"/>
    <property type="project" value="TreeGrafter"/>
</dbReference>
<feature type="binding site" evidence="6">
    <location>
        <position position="71"/>
    </location>
    <ligand>
        <name>S-adenosyl-L-methionine</name>
        <dbReference type="ChEBI" id="CHEBI:59789"/>
    </ligand>
</feature>
<keyword evidence="4 6" id="KW-0808">Transferase</keyword>